<proteinExistence type="predicted"/>
<feature type="transmembrane region" description="Helical" evidence="1">
    <location>
        <begin position="251"/>
        <end position="270"/>
    </location>
</feature>
<dbReference type="AlphaFoldDB" id="A0A2P2C8H0"/>
<reference evidence="3" key="1">
    <citation type="submission" date="2015-08" db="EMBL/GenBank/DDBJ databases">
        <authorList>
            <person name="Babu N.S."/>
            <person name="Beckwith C.J."/>
            <person name="Beseler K.G."/>
            <person name="Brison A."/>
            <person name="Carone J.V."/>
            <person name="Caskin T.P."/>
            <person name="Diamond M."/>
            <person name="Durham M.E."/>
            <person name="Foxe J.M."/>
            <person name="Go M."/>
            <person name="Henderson B.A."/>
            <person name="Jones I.B."/>
            <person name="McGettigan J.A."/>
            <person name="Micheletti S.J."/>
            <person name="Nasrallah M.E."/>
            <person name="Ortiz D."/>
            <person name="Piller C.R."/>
            <person name="Privatt S.R."/>
            <person name="Schneider S.L."/>
            <person name="Sharp S."/>
            <person name="Smith T.C."/>
            <person name="Stanton J.D."/>
            <person name="Ullery H.E."/>
            <person name="Wilson R.J."/>
            <person name="Serrano M.G."/>
            <person name="Buck G."/>
            <person name="Lee V."/>
            <person name="Wang Y."/>
            <person name="Carvalho R."/>
            <person name="Voegtly L."/>
            <person name="Shi R."/>
            <person name="Duckworth R."/>
            <person name="Johnson A."/>
            <person name="Loviza R."/>
            <person name="Walstead R."/>
            <person name="Shah Z."/>
            <person name="Kiflezghi M."/>
            <person name="Wade K."/>
            <person name="Ball S.L."/>
            <person name="Bradley K.W."/>
            <person name="Asai D.J."/>
            <person name="Bowman C.A."/>
            <person name="Russell D.A."/>
            <person name="Pope W.H."/>
            <person name="Jacobs-Sera D."/>
            <person name="Hendrix R.W."/>
            <person name="Hatfull G.F."/>
        </authorList>
    </citation>
    <scope>NUCLEOTIDE SEQUENCE</scope>
</reference>
<keyword evidence="1" id="KW-0812">Transmembrane</keyword>
<feature type="transmembrane region" description="Helical" evidence="1">
    <location>
        <begin position="36"/>
        <end position="54"/>
    </location>
</feature>
<gene>
    <name evidence="3" type="ORF">NOCA1140024</name>
</gene>
<evidence type="ECO:0000256" key="1">
    <source>
        <dbReference type="SAM" id="Phobius"/>
    </source>
</evidence>
<feature type="transmembrane region" description="Helical" evidence="1">
    <location>
        <begin position="192"/>
        <end position="208"/>
    </location>
</feature>
<feature type="transmembrane region" description="Helical" evidence="1">
    <location>
        <begin position="66"/>
        <end position="84"/>
    </location>
</feature>
<dbReference type="InterPro" id="IPR002656">
    <property type="entry name" value="Acyl_transf_3_dom"/>
</dbReference>
<organism evidence="3">
    <name type="scientific">metagenome</name>
    <dbReference type="NCBI Taxonomy" id="256318"/>
    <lineage>
        <taxon>unclassified sequences</taxon>
        <taxon>metagenomes</taxon>
    </lineage>
</organism>
<accession>A0A2P2C8H0</accession>
<dbReference type="InterPro" id="IPR050879">
    <property type="entry name" value="Acyltransferase_3"/>
</dbReference>
<dbReference type="Pfam" id="PF01757">
    <property type="entry name" value="Acyl_transf_3"/>
    <property type="match status" value="1"/>
</dbReference>
<sequence>MAASTPLPASTGVPAAGVPATAPVTATAHRSNNLDALRLIGALAVIFGHAYHIVGRPFENPVVAGYPVQTLGVVIFFAISGYLITASWSRTKNPVSYFAARSLRIFPALALVVLVCMFVIGPLVTVLPTGQYFDAPNFWSYLGNIILRPQYELPGVWGDHPYPNAVNGSLWTLPAEFFCYLLVPLVFLFPKVARIPVIGLLLAASVWYSMTPPLESAVIWHSRISDNALMWVFFAAGAILRLLAERGMKFRTDVAVGLLAVYLVIAGTLPQHTTKIAWIFLPYIVLTIGLASTPYVRRASRYGDLSYGLYLWAFPVQQLVIDLWGVQRMSVNLVVVTAITALLALVSWHVVEHPSLKLKDRVVRRYARPRPQLAPAAGTPVEEPAARS</sequence>
<name>A0A2P2C8H0_9ZZZZ</name>
<feature type="transmembrane region" description="Helical" evidence="1">
    <location>
        <begin position="331"/>
        <end position="351"/>
    </location>
</feature>
<feature type="transmembrane region" description="Helical" evidence="1">
    <location>
        <begin position="105"/>
        <end position="127"/>
    </location>
</feature>
<protein>
    <submittedName>
        <fullName evidence="3">Putative Sugar acetylase</fullName>
    </submittedName>
</protein>
<evidence type="ECO:0000313" key="3">
    <source>
        <dbReference type="EMBL" id="CUR58291.1"/>
    </source>
</evidence>
<feature type="transmembrane region" description="Helical" evidence="1">
    <location>
        <begin position="228"/>
        <end position="244"/>
    </location>
</feature>
<keyword evidence="1" id="KW-1133">Transmembrane helix</keyword>
<feature type="transmembrane region" description="Helical" evidence="1">
    <location>
        <begin position="168"/>
        <end position="187"/>
    </location>
</feature>
<evidence type="ECO:0000259" key="2">
    <source>
        <dbReference type="Pfam" id="PF01757"/>
    </source>
</evidence>
<keyword evidence="1" id="KW-0472">Membrane</keyword>
<feature type="domain" description="Acyltransferase 3" evidence="2">
    <location>
        <begin position="33"/>
        <end position="348"/>
    </location>
</feature>
<feature type="transmembrane region" description="Helical" evidence="1">
    <location>
        <begin position="276"/>
        <end position="295"/>
    </location>
</feature>
<dbReference type="GO" id="GO:0016747">
    <property type="term" value="F:acyltransferase activity, transferring groups other than amino-acyl groups"/>
    <property type="evidence" value="ECO:0007669"/>
    <property type="project" value="InterPro"/>
</dbReference>
<dbReference type="PANTHER" id="PTHR23028">
    <property type="entry name" value="ACETYLTRANSFERASE"/>
    <property type="match status" value="1"/>
</dbReference>
<dbReference type="EMBL" id="CZKB01000006">
    <property type="protein sequence ID" value="CUR58291.1"/>
    <property type="molecule type" value="Genomic_DNA"/>
</dbReference>